<keyword evidence="7" id="KW-0675">Receptor</keyword>
<keyword evidence="4" id="KW-0798">TonB box</keyword>
<reference evidence="7 8" key="1">
    <citation type="submission" date="2024-06" db="EMBL/GenBank/DDBJ databases">
        <authorList>
            <person name="Chen R.Y."/>
        </authorList>
    </citation>
    <scope>NUCLEOTIDE SEQUENCE [LARGE SCALE GENOMIC DNA]</scope>
    <source>
        <strain evidence="7 8">D2</strain>
    </source>
</reference>
<keyword evidence="8" id="KW-1185">Reference proteome</keyword>
<comment type="similarity">
    <text evidence="4">Belongs to the TonB-dependent receptor family.</text>
</comment>
<dbReference type="InterPro" id="IPR010104">
    <property type="entry name" value="TonB_rcpt_bac"/>
</dbReference>
<evidence type="ECO:0000259" key="5">
    <source>
        <dbReference type="Pfam" id="PF00593"/>
    </source>
</evidence>
<dbReference type="RefSeq" id="WP_350403425.1">
    <property type="nucleotide sequence ID" value="NZ_JBELOE010000296.1"/>
</dbReference>
<dbReference type="InterPro" id="IPR037066">
    <property type="entry name" value="Plug_dom_sf"/>
</dbReference>
<sequence length="1012" mass="113907">MEFNNIINLHKAVIQTTCLGFMLCMPTLSYANDSEQQIELVSKKDTVGTQEVISVQGADRYSDADLAESLSRVPGVSIDESSDSGRQVSMRGLGPRYIKTTINGMESAASGTNSSVVGGSSNTRSLDFGIFASELFTQIEIEKTPSAEIEDGGIGGNVNLQAARPFQYDGSMFSYSFSGRYYEISSKIKPRMSFMASKNWNNKFGILGSIAYSKGLSHFEGASTVRWTVLNPKWDENSTSVHDGGTNRLLAEPITTISESGPYTNEGLDGKWIPRIPRYSIFTREQERFGTTAAIQYFPFDDFSLNIDWLYASIKSVANEYQNSILFRDNKDNPQIYPENVVVDVSNNIVAGAFSNARIRSEVNQGIAQSQFEQATIDVNWKVNDSLKAKILTGYGQSELDVPYQNMFALDAHNSIVAYSWDTSIEPIRLINEQGLDFSRGTMNASIPSFVWLPNHREATDKDYNGDRYTLVNAKQETSNGRNYHLALTRTEAEVGTSENYSIKLDFLYSIDTAFRLKLGSNIRSFKAERHNYRNYYKRLSQDGFGTQGDRAEAWINSYTFSDGDELIYINELGEQIEIPSLNGERFSSNLHASGVDFGNAVSIPVTSSLNENTWLIPDFDKLMQSFGQMDFMQRRERFDQAYVVKEEVIASYVQLDWDSTIFNYGVRGNIGLRHIQNTTTSSVIDSSSYIKDYFKAESYNWSSKVNKDSNLLPSFNLSLDLTDTTLARISVAKAITRPSLDVFTSKVSIGMPSENSDTGEVEGGLIKRGAGPTLKPYESTQMDLALDWYFADGALLAGAFFYKNITSITTEKTTQILSATEMRSLGIDPQKVSDNYEWSIESIANTPPQTMWGVEFVYQQPFTFLPAPFDGLGIKANYTYVDYTRDVQDPMTQQIMTLTEEDSSKNMFHATLYYEGNQWGVRLGYNYRQGFVKQYRNEYKDEGTFVRGYESTNVWKISGHINLMDDTVLSIDINNITNEPKIQWGNLYNRQPVEYLLQGRSLMVGIKSQFN</sequence>
<dbReference type="EMBL" id="JBELOE010000296">
    <property type="protein sequence ID" value="MER2494384.1"/>
    <property type="molecule type" value="Genomic_DNA"/>
</dbReference>
<dbReference type="PANTHER" id="PTHR40980">
    <property type="entry name" value="PLUG DOMAIN-CONTAINING PROTEIN"/>
    <property type="match status" value="1"/>
</dbReference>
<evidence type="ECO:0000256" key="3">
    <source>
        <dbReference type="ARBA" id="ARBA00023237"/>
    </source>
</evidence>
<dbReference type="NCBIfam" id="TIGR01782">
    <property type="entry name" value="TonB-Xanth-Caul"/>
    <property type="match status" value="1"/>
</dbReference>
<proteinExistence type="inferred from homology"/>
<dbReference type="Gene3D" id="2.170.130.10">
    <property type="entry name" value="TonB-dependent receptor, plug domain"/>
    <property type="match status" value="1"/>
</dbReference>
<dbReference type="Pfam" id="PF07715">
    <property type="entry name" value="Plug"/>
    <property type="match status" value="1"/>
</dbReference>
<protein>
    <submittedName>
        <fullName evidence="7">TonB-dependent receptor</fullName>
    </submittedName>
</protein>
<keyword evidence="2 4" id="KW-0472">Membrane</keyword>
<organism evidence="7 8">
    <name type="scientific">Catenovulum sediminis</name>
    <dbReference type="NCBI Taxonomy" id="1740262"/>
    <lineage>
        <taxon>Bacteria</taxon>
        <taxon>Pseudomonadati</taxon>
        <taxon>Pseudomonadota</taxon>
        <taxon>Gammaproteobacteria</taxon>
        <taxon>Alteromonadales</taxon>
        <taxon>Alteromonadaceae</taxon>
        <taxon>Catenovulum</taxon>
    </lineage>
</organism>
<dbReference type="SUPFAM" id="SSF56935">
    <property type="entry name" value="Porins"/>
    <property type="match status" value="1"/>
</dbReference>
<dbReference type="InterPro" id="IPR036942">
    <property type="entry name" value="Beta-barrel_TonB_sf"/>
</dbReference>
<comment type="caution">
    <text evidence="7">The sequence shown here is derived from an EMBL/GenBank/DDBJ whole genome shotgun (WGS) entry which is preliminary data.</text>
</comment>
<name>A0ABV1RN95_9ALTE</name>
<evidence type="ECO:0000256" key="1">
    <source>
        <dbReference type="ARBA" id="ARBA00004442"/>
    </source>
</evidence>
<evidence type="ECO:0000313" key="8">
    <source>
        <dbReference type="Proteomes" id="UP001467690"/>
    </source>
</evidence>
<dbReference type="InterPro" id="IPR000531">
    <property type="entry name" value="Beta-barrel_TonB"/>
</dbReference>
<dbReference type="Proteomes" id="UP001467690">
    <property type="component" value="Unassembled WGS sequence"/>
</dbReference>
<dbReference type="PANTHER" id="PTHR40980:SF3">
    <property type="entry name" value="TONB-DEPENDENT RECEPTOR-LIKE BETA-BARREL DOMAIN-CONTAINING PROTEIN"/>
    <property type="match status" value="1"/>
</dbReference>
<evidence type="ECO:0000256" key="4">
    <source>
        <dbReference type="RuleBase" id="RU003357"/>
    </source>
</evidence>
<gene>
    <name evidence="7" type="ORF">ABS311_21120</name>
</gene>
<accession>A0ABV1RN95</accession>
<comment type="subcellular location">
    <subcellularLocation>
        <location evidence="1 4">Cell outer membrane</location>
    </subcellularLocation>
</comment>
<dbReference type="Gene3D" id="2.40.170.20">
    <property type="entry name" value="TonB-dependent receptor, beta-barrel domain"/>
    <property type="match status" value="1"/>
</dbReference>
<evidence type="ECO:0000313" key="7">
    <source>
        <dbReference type="EMBL" id="MER2494384.1"/>
    </source>
</evidence>
<evidence type="ECO:0000259" key="6">
    <source>
        <dbReference type="Pfam" id="PF07715"/>
    </source>
</evidence>
<keyword evidence="3" id="KW-0998">Cell outer membrane</keyword>
<dbReference type="Pfam" id="PF00593">
    <property type="entry name" value="TonB_dep_Rec_b-barrel"/>
    <property type="match status" value="1"/>
</dbReference>
<dbReference type="InterPro" id="IPR012910">
    <property type="entry name" value="Plug_dom"/>
</dbReference>
<evidence type="ECO:0000256" key="2">
    <source>
        <dbReference type="ARBA" id="ARBA00023136"/>
    </source>
</evidence>
<feature type="domain" description="TonB-dependent receptor-like beta-barrel" evidence="5">
    <location>
        <begin position="462"/>
        <end position="962"/>
    </location>
</feature>
<feature type="domain" description="TonB-dependent receptor plug" evidence="6">
    <location>
        <begin position="43"/>
        <end position="156"/>
    </location>
</feature>